<dbReference type="InterPro" id="IPR003777">
    <property type="entry name" value="XdhC_CoxI"/>
</dbReference>
<feature type="region of interest" description="Disordered" evidence="1">
    <location>
        <begin position="1"/>
        <end position="21"/>
    </location>
</feature>
<sequence>MGGGNPQEKREQRERDSMRSSQQHIIESVNGWLADGQPVWVCTILKTWGSSPRPIGAMLACNSAGELVGSLSGGCIEEDFLEQLRDGSLKARYDAEGGPFVIEYGVTEAEQARLKLPCGGQLHVLLEYVEPSPENRGVFAALVQALQSHSKVSRRVDLVTGALSVYSLETSSVADEVETAEAASESGAAPVELDEGVMLHRLSPVYRLLLLGAGDVARYVAEMAIALEYEVTLCDPRPNYLDHWSVSGVEISASLPDDLVRAKFSNPYSGIVALAHDPRVDDMALMEALKTDAFYVGAMGSERTSAARRERLPELGLSEAEIATLHAPIGFQIGSKTPAEIAIAVMAEITAVRHGRRG</sequence>
<dbReference type="Pfam" id="PF13478">
    <property type="entry name" value="XdhC_C"/>
    <property type="match status" value="1"/>
</dbReference>
<name>A0A0R2SCK2_9GAMM</name>
<feature type="domain" description="XdhC Rossmann" evidence="3">
    <location>
        <begin position="208"/>
        <end position="349"/>
    </location>
</feature>
<dbReference type="InterPro" id="IPR027051">
    <property type="entry name" value="XdhC_Rossmann_dom"/>
</dbReference>
<feature type="compositionally biased region" description="Basic and acidic residues" evidence="1">
    <location>
        <begin position="7"/>
        <end position="18"/>
    </location>
</feature>
<protein>
    <recommendedName>
        <fullName evidence="6">Xanthine dehydrogenase</fullName>
    </recommendedName>
</protein>
<evidence type="ECO:0000256" key="1">
    <source>
        <dbReference type="SAM" id="MobiDB-lite"/>
    </source>
</evidence>
<reference evidence="4 5" key="1">
    <citation type="submission" date="2015-10" db="EMBL/GenBank/DDBJ databases">
        <title>Metagenome-Assembled Genomes uncover a global brackish microbiome.</title>
        <authorList>
            <person name="Hugerth L.W."/>
            <person name="Larsson J."/>
            <person name="Alneberg J."/>
            <person name="Lindh M.V."/>
            <person name="Legrand C."/>
            <person name="Pinhassi J."/>
            <person name="Andersson A.F."/>
        </authorList>
    </citation>
    <scope>NUCLEOTIDE SEQUENCE [LARGE SCALE GENOMIC DNA]</scope>
    <source>
        <strain evidence="4">BACL4 MAG-120507-bin80</strain>
    </source>
</reference>
<evidence type="ECO:0000259" key="2">
    <source>
        <dbReference type="Pfam" id="PF02625"/>
    </source>
</evidence>
<evidence type="ECO:0000313" key="4">
    <source>
        <dbReference type="EMBL" id="KRO70122.1"/>
    </source>
</evidence>
<evidence type="ECO:0000313" key="5">
    <source>
        <dbReference type="Proteomes" id="UP000051934"/>
    </source>
</evidence>
<dbReference type="PANTHER" id="PTHR30388">
    <property type="entry name" value="ALDEHYDE OXIDOREDUCTASE MOLYBDENUM COFACTOR ASSEMBLY PROTEIN"/>
    <property type="match status" value="1"/>
</dbReference>
<comment type="caution">
    <text evidence="4">The sequence shown here is derived from an EMBL/GenBank/DDBJ whole genome shotgun (WGS) entry which is preliminary data.</text>
</comment>
<feature type="domain" description="XdhC- CoxI" evidence="2">
    <location>
        <begin position="32"/>
        <end position="86"/>
    </location>
</feature>
<accession>A0A0R2SCK2</accession>
<dbReference type="InterPro" id="IPR036291">
    <property type="entry name" value="NAD(P)-bd_dom_sf"/>
</dbReference>
<organism evidence="4 5">
    <name type="scientific">OM182 bacterium BACL3 MAG-120507-bin80</name>
    <dbReference type="NCBI Taxonomy" id="1655577"/>
    <lineage>
        <taxon>Bacteria</taxon>
        <taxon>Pseudomonadati</taxon>
        <taxon>Pseudomonadota</taxon>
        <taxon>Gammaproteobacteria</taxon>
        <taxon>OMG group</taxon>
        <taxon>OM182 clade</taxon>
    </lineage>
</organism>
<dbReference type="InterPro" id="IPR052698">
    <property type="entry name" value="MoCofactor_Util/Proc"/>
</dbReference>
<proteinExistence type="predicted"/>
<dbReference type="EMBL" id="LIBB01000390">
    <property type="protein sequence ID" value="KRO70122.1"/>
    <property type="molecule type" value="Genomic_DNA"/>
</dbReference>
<dbReference type="AlphaFoldDB" id="A0A0R2SCK2"/>
<dbReference type="SUPFAM" id="SSF51735">
    <property type="entry name" value="NAD(P)-binding Rossmann-fold domains"/>
    <property type="match status" value="1"/>
</dbReference>
<evidence type="ECO:0000259" key="3">
    <source>
        <dbReference type="Pfam" id="PF13478"/>
    </source>
</evidence>
<dbReference type="PANTHER" id="PTHR30388:SF4">
    <property type="entry name" value="MOLYBDENUM COFACTOR INSERTION CHAPERONE PAOD"/>
    <property type="match status" value="1"/>
</dbReference>
<gene>
    <name evidence="4" type="ORF">ABR69_11410</name>
</gene>
<dbReference type="Proteomes" id="UP000051934">
    <property type="component" value="Unassembled WGS sequence"/>
</dbReference>
<dbReference type="Gene3D" id="3.40.50.720">
    <property type="entry name" value="NAD(P)-binding Rossmann-like Domain"/>
    <property type="match status" value="1"/>
</dbReference>
<dbReference type="Pfam" id="PF02625">
    <property type="entry name" value="XdhC_CoxI"/>
    <property type="match status" value="1"/>
</dbReference>
<evidence type="ECO:0008006" key="6">
    <source>
        <dbReference type="Google" id="ProtNLM"/>
    </source>
</evidence>